<evidence type="ECO:0000256" key="11">
    <source>
        <dbReference type="ARBA" id="ARBA00023014"/>
    </source>
</evidence>
<feature type="transmembrane region" description="Helical" evidence="14">
    <location>
        <begin position="132"/>
        <end position="151"/>
    </location>
</feature>
<sequence length="562" mass="62271">MAQGPPTTSWVRYDDAGGGTRRDTRGSSDAQPAAYADQRGYGDQRGYEDQTAGYGERGGYDENGRFEARRYDQPSAAWEAGSGAYAQPGAEQPWRRQPQDLYDEPAPARSRARVATVGDGDEPDNPFTGNRLFTVLLFLGGLGTSVALWVFETQPGAVSDLPSLMLAIGRVTGLIGGYLLFIQLLMMSRASWLEDWVGSRDLLHWHRWLGTSMCVFVITHIVFIVYGYALLAETDVVTQTFTIITTLPKMVEALAATVIMIFIALISIRGLRRLLSYELWKGLHLSAYLVLVLGYGHQVAAGANLSGRFASIFWPGLTALVISAVVWGRVVEPLWMNLRHRFEVVEVVNEGRNSFSVYVDGRGLDKLAARGGQFMRWRFLTGGAWWQSHPFSLSAAPNAQWLRLTVTAVGKYTERLAELEPGTRVWLQGPYGTFTAERRTQRNALLIAGGSGIAPIRALLEDMPSGTTVIYRASRQDEVIFRDELEELAVRRGAQVFFVVGSRNEPGPRRLFTTSGMRELVPDVSERDVYLCGPPGLVDAAVDLLRELDVPNAQIHLDPFEF</sequence>
<feature type="region of interest" description="Disordered" evidence="13">
    <location>
        <begin position="85"/>
        <end position="111"/>
    </location>
</feature>
<dbReference type="Pfam" id="PF08022">
    <property type="entry name" value="FAD_binding_8"/>
    <property type="match status" value="1"/>
</dbReference>
<feature type="domain" description="FAD-binding FR-type" evidence="15">
    <location>
        <begin position="337"/>
        <end position="437"/>
    </location>
</feature>
<feature type="transmembrane region" description="Helical" evidence="14">
    <location>
        <begin position="163"/>
        <end position="187"/>
    </location>
</feature>
<dbReference type="GO" id="GO:0050660">
    <property type="term" value="F:flavin adenine dinucleotide binding"/>
    <property type="evidence" value="ECO:0007669"/>
    <property type="project" value="TreeGrafter"/>
</dbReference>
<feature type="transmembrane region" description="Helical" evidence="14">
    <location>
        <begin position="208"/>
        <end position="231"/>
    </location>
</feature>
<dbReference type="CDD" id="cd06198">
    <property type="entry name" value="FNR_like_3"/>
    <property type="match status" value="1"/>
</dbReference>
<evidence type="ECO:0000256" key="5">
    <source>
        <dbReference type="ARBA" id="ARBA00022714"/>
    </source>
</evidence>
<gene>
    <name evidence="16" type="ORF">J2S42_001405</name>
</gene>
<dbReference type="PANTHER" id="PTHR47354:SF8">
    <property type="entry name" value="1,2-PHENYLACETYL-COA EPOXIDASE, SUBUNIT E"/>
    <property type="match status" value="1"/>
</dbReference>
<keyword evidence="17" id="KW-1185">Reference proteome</keyword>
<comment type="caution">
    <text evidence="16">The sequence shown here is derived from an EMBL/GenBank/DDBJ whole genome shotgun (WGS) entry which is preliminary data.</text>
</comment>
<evidence type="ECO:0000259" key="15">
    <source>
        <dbReference type="PROSITE" id="PS51384"/>
    </source>
</evidence>
<keyword evidence="8 14" id="KW-1133">Transmembrane helix</keyword>
<evidence type="ECO:0000313" key="17">
    <source>
        <dbReference type="Proteomes" id="UP001240236"/>
    </source>
</evidence>
<feature type="transmembrane region" description="Helical" evidence="14">
    <location>
        <begin position="251"/>
        <end position="271"/>
    </location>
</feature>
<keyword evidence="9" id="KW-0560">Oxidoreductase</keyword>
<evidence type="ECO:0000256" key="4">
    <source>
        <dbReference type="ARBA" id="ARBA00022692"/>
    </source>
</evidence>
<feature type="compositionally biased region" description="Polar residues" evidence="13">
    <location>
        <begin position="1"/>
        <end position="10"/>
    </location>
</feature>
<evidence type="ECO:0000256" key="7">
    <source>
        <dbReference type="ARBA" id="ARBA00022827"/>
    </source>
</evidence>
<protein>
    <submittedName>
        <fullName evidence="16">Ferric reductase</fullName>
    </submittedName>
</protein>
<dbReference type="InterPro" id="IPR013112">
    <property type="entry name" value="FAD-bd_8"/>
</dbReference>
<keyword evidence="4 14" id="KW-0812">Transmembrane</keyword>
<keyword evidence="5" id="KW-0001">2Fe-2S</keyword>
<proteinExistence type="predicted"/>
<dbReference type="Gene3D" id="2.40.30.10">
    <property type="entry name" value="Translation factors"/>
    <property type="match status" value="1"/>
</dbReference>
<dbReference type="Pfam" id="PF01794">
    <property type="entry name" value="Ferric_reduct"/>
    <property type="match status" value="1"/>
</dbReference>
<evidence type="ECO:0000256" key="13">
    <source>
        <dbReference type="SAM" id="MobiDB-lite"/>
    </source>
</evidence>
<evidence type="ECO:0000256" key="8">
    <source>
        <dbReference type="ARBA" id="ARBA00022989"/>
    </source>
</evidence>
<dbReference type="Pfam" id="PF00175">
    <property type="entry name" value="NAD_binding_1"/>
    <property type="match status" value="1"/>
</dbReference>
<evidence type="ECO:0000256" key="3">
    <source>
        <dbReference type="ARBA" id="ARBA00022630"/>
    </source>
</evidence>
<dbReference type="InterPro" id="IPR001433">
    <property type="entry name" value="OxRdtase_FAD/NAD-bd"/>
</dbReference>
<feature type="transmembrane region" description="Helical" evidence="14">
    <location>
        <begin position="312"/>
        <end position="331"/>
    </location>
</feature>
<dbReference type="InterPro" id="IPR039261">
    <property type="entry name" value="FNR_nucleotide-bd"/>
</dbReference>
<evidence type="ECO:0000256" key="10">
    <source>
        <dbReference type="ARBA" id="ARBA00023004"/>
    </source>
</evidence>
<keyword evidence="11" id="KW-0411">Iron-sulfur</keyword>
<comment type="subcellular location">
    <subcellularLocation>
        <location evidence="2">Membrane</location>
        <topology evidence="2">Multi-pass membrane protein</topology>
    </subcellularLocation>
</comment>
<feature type="transmembrane region" description="Helical" evidence="14">
    <location>
        <begin position="283"/>
        <end position="300"/>
    </location>
</feature>
<dbReference type="InterPro" id="IPR017938">
    <property type="entry name" value="Riboflavin_synthase-like_b-brl"/>
</dbReference>
<evidence type="ECO:0000256" key="6">
    <source>
        <dbReference type="ARBA" id="ARBA00022723"/>
    </source>
</evidence>
<evidence type="ECO:0000256" key="9">
    <source>
        <dbReference type="ARBA" id="ARBA00023002"/>
    </source>
</evidence>
<dbReference type="Gene3D" id="3.40.50.80">
    <property type="entry name" value="Nucleotide-binding domain of ferredoxin-NADP reductase (FNR) module"/>
    <property type="match status" value="1"/>
</dbReference>
<dbReference type="GO" id="GO:0016491">
    <property type="term" value="F:oxidoreductase activity"/>
    <property type="evidence" value="ECO:0007669"/>
    <property type="project" value="UniProtKB-KW"/>
</dbReference>
<dbReference type="EMBL" id="JAUSUZ010000001">
    <property type="protein sequence ID" value="MDQ0364736.1"/>
    <property type="molecule type" value="Genomic_DNA"/>
</dbReference>
<dbReference type="GO" id="GO:0016020">
    <property type="term" value="C:membrane"/>
    <property type="evidence" value="ECO:0007669"/>
    <property type="project" value="UniProtKB-SubCell"/>
</dbReference>
<name>A0AAE3VVY1_9ACTN</name>
<dbReference type="SUPFAM" id="SSF63380">
    <property type="entry name" value="Riboflavin synthase domain-like"/>
    <property type="match status" value="1"/>
</dbReference>
<keyword evidence="10" id="KW-0408">Iron</keyword>
<keyword evidence="12 14" id="KW-0472">Membrane</keyword>
<dbReference type="InterPro" id="IPR013130">
    <property type="entry name" value="Fe3_Rdtase_TM_dom"/>
</dbReference>
<keyword evidence="7" id="KW-0274">FAD</keyword>
<keyword evidence="6" id="KW-0479">Metal-binding</keyword>
<dbReference type="Proteomes" id="UP001240236">
    <property type="component" value="Unassembled WGS sequence"/>
</dbReference>
<organism evidence="16 17">
    <name type="scientific">Catenuloplanes indicus</name>
    <dbReference type="NCBI Taxonomy" id="137267"/>
    <lineage>
        <taxon>Bacteria</taxon>
        <taxon>Bacillati</taxon>
        <taxon>Actinomycetota</taxon>
        <taxon>Actinomycetes</taxon>
        <taxon>Micromonosporales</taxon>
        <taxon>Micromonosporaceae</taxon>
        <taxon>Catenuloplanes</taxon>
    </lineage>
</organism>
<dbReference type="InterPro" id="IPR017927">
    <property type="entry name" value="FAD-bd_FR_type"/>
</dbReference>
<dbReference type="AlphaFoldDB" id="A0AAE3VVY1"/>
<evidence type="ECO:0000256" key="14">
    <source>
        <dbReference type="SAM" id="Phobius"/>
    </source>
</evidence>
<feature type="region of interest" description="Disordered" evidence="13">
    <location>
        <begin position="1"/>
        <end position="72"/>
    </location>
</feature>
<dbReference type="PROSITE" id="PS51384">
    <property type="entry name" value="FAD_FR"/>
    <property type="match status" value="1"/>
</dbReference>
<evidence type="ECO:0000256" key="2">
    <source>
        <dbReference type="ARBA" id="ARBA00004141"/>
    </source>
</evidence>
<dbReference type="SUPFAM" id="SSF52343">
    <property type="entry name" value="Ferredoxin reductase-like, C-terminal NADP-linked domain"/>
    <property type="match status" value="1"/>
</dbReference>
<evidence type="ECO:0000256" key="12">
    <source>
        <dbReference type="ARBA" id="ARBA00023136"/>
    </source>
</evidence>
<dbReference type="GO" id="GO:0051537">
    <property type="term" value="F:2 iron, 2 sulfur cluster binding"/>
    <property type="evidence" value="ECO:0007669"/>
    <property type="project" value="UniProtKB-KW"/>
</dbReference>
<dbReference type="GO" id="GO:0046872">
    <property type="term" value="F:metal ion binding"/>
    <property type="evidence" value="ECO:0007669"/>
    <property type="project" value="UniProtKB-KW"/>
</dbReference>
<feature type="compositionally biased region" description="Basic and acidic residues" evidence="13">
    <location>
        <begin position="12"/>
        <end position="26"/>
    </location>
</feature>
<comment type="cofactor">
    <cofactor evidence="1">
        <name>FAD</name>
        <dbReference type="ChEBI" id="CHEBI:57692"/>
    </cofactor>
</comment>
<dbReference type="PANTHER" id="PTHR47354">
    <property type="entry name" value="NADH OXIDOREDUCTASE HCR"/>
    <property type="match status" value="1"/>
</dbReference>
<accession>A0AAE3VVY1</accession>
<reference evidence="16 17" key="1">
    <citation type="submission" date="2023-07" db="EMBL/GenBank/DDBJ databases">
        <title>Sequencing the genomes of 1000 actinobacteria strains.</title>
        <authorList>
            <person name="Klenk H.-P."/>
        </authorList>
    </citation>
    <scope>NUCLEOTIDE SEQUENCE [LARGE SCALE GENOMIC DNA]</scope>
    <source>
        <strain evidence="16 17">DSM 44709</strain>
    </source>
</reference>
<dbReference type="InterPro" id="IPR050415">
    <property type="entry name" value="MRET"/>
</dbReference>
<keyword evidence="3" id="KW-0285">Flavoprotein</keyword>
<feature type="compositionally biased region" description="Basic and acidic residues" evidence="13">
    <location>
        <begin position="58"/>
        <end position="72"/>
    </location>
</feature>
<evidence type="ECO:0000313" key="16">
    <source>
        <dbReference type="EMBL" id="MDQ0364736.1"/>
    </source>
</evidence>
<evidence type="ECO:0000256" key="1">
    <source>
        <dbReference type="ARBA" id="ARBA00001974"/>
    </source>
</evidence>
<dbReference type="RefSeq" id="WP_307236375.1">
    <property type="nucleotide sequence ID" value="NZ_JAUSUZ010000001.1"/>
</dbReference>